<dbReference type="Gene3D" id="3.20.80.10">
    <property type="entry name" value="Regulatory factor, effector binding domain"/>
    <property type="match status" value="1"/>
</dbReference>
<gene>
    <name evidence="2" type="ORF">GPX89_13760</name>
</gene>
<keyword evidence="3" id="KW-1185">Reference proteome</keyword>
<dbReference type="AlphaFoldDB" id="A0A7K1UVA7"/>
<protein>
    <submittedName>
        <fullName evidence="2">DUF302 domain-containing protein</fullName>
    </submittedName>
</protein>
<comment type="caution">
    <text evidence="2">The sequence shown here is derived from an EMBL/GenBank/DDBJ whole genome shotgun (WGS) entry which is preliminary data.</text>
</comment>
<dbReference type="Pfam" id="PF06445">
    <property type="entry name" value="GyrI-like"/>
    <property type="match status" value="1"/>
</dbReference>
<sequence>MEYRVNVCETAPQAVLRIPLEIRPDLLSDGIVSGMDRLAEVAEKAGLVASGAPTITFHRELPSEESIVVDFGLPIEAAPALGPSSGAELVIQPQSLVARTCHRGSYAEIDAGYRALREWLRQEGYRPIGPPTEAYLIGPDEVSDPRLLITEIRIPVAPAPSIAVHLDTGFDEAVEATRNALREHGFGVVTEFDLQAALRERAGEHIEEYVILGACNPQLAGRALDADREAGLLLPCNVVVRADETGVVVEAADPDLLVHVMARPELAPVAAEARRMLAAALSDLTHPAAAAG</sequence>
<name>A0A7K1UVA7_9NOCA</name>
<dbReference type="SMART" id="SM00871">
    <property type="entry name" value="AraC_E_bind"/>
    <property type="match status" value="1"/>
</dbReference>
<dbReference type="SUPFAM" id="SSF103247">
    <property type="entry name" value="TT1751-like"/>
    <property type="match status" value="1"/>
</dbReference>
<reference evidence="2 3" key="1">
    <citation type="submission" date="2019-12" db="EMBL/GenBank/DDBJ databases">
        <title>Nocardia sp. nov. ET3-3 isolated from soil.</title>
        <authorList>
            <person name="Kanchanasin P."/>
            <person name="Tanasupawat S."/>
            <person name="Yuki M."/>
            <person name="Kudo T."/>
        </authorList>
    </citation>
    <scope>NUCLEOTIDE SEQUENCE [LARGE SCALE GENOMIC DNA]</scope>
    <source>
        <strain evidence="2 3">ET3-3</strain>
    </source>
</reference>
<dbReference type="PANTHER" id="PTHR38342:SF1">
    <property type="entry name" value="SLR5037 PROTEIN"/>
    <property type="match status" value="1"/>
</dbReference>
<organism evidence="2 3">
    <name type="scientific">Nocardia terrae</name>
    <dbReference type="NCBI Taxonomy" id="2675851"/>
    <lineage>
        <taxon>Bacteria</taxon>
        <taxon>Bacillati</taxon>
        <taxon>Actinomycetota</taxon>
        <taxon>Actinomycetes</taxon>
        <taxon>Mycobacteriales</taxon>
        <taxon>Nocardiaceae</taxon>
        <taxon>Nocardia</taxon>
    </lineage>
</organism>
<evidence type="ECO:0000259" key="1">
    <source>
        <dbReference type="SMART" id="SM00871"/>
    </source>
</evidence>
<evidence type="ECO:0000313" key="2">
    <source>
        <dbReference type="EMBL" id="MVU78306.1"/>
    </source>
</evidence>
<dbReference type="SUPFAM" id="SSF55136">
    <property type="entry name" value="Probable bacterial effector-binding domain"/>
    <property type="match status" value="1"/>
</dbReference>
<dbReference type="RefSeq" id="WP_198347418.1">
    <property type="nucleotide sequence ID" value="NZ_WRPP01000002.1"/>
</dbReference>
<proteinExistence type="predicted"/>
<dbReference type="InterPro" id="IPR005180">
    <property type="entry name" value="DUF302"/>
</dbReference>
<dbReference type="InterPro" id="IPR035923">
    <property type="entry name" value="TT1751-like_sf"/>
</dbReference>
<dbReference type="InterPro" id="IPR011256">
    <property type="entry name" value="Reg_factor_effector_dom_sf"/>
</dbReference>
<feature type="domain" description="AraC effector-binding" evidence="1">
    <location>
        <begin position="3"/>
        <end position="157"/>
    </location>
</feature>
<dbReference type="Gene3D" id="3.30.310.70">
    <property type="entry name" value="TT1751-like domain"/>
    <property type="match status" value="1"/>
</dbReference>
<accession>A0A7K1UVA7</accession>
<dbReference type="InterPro" id="IPR029442">
    <property type="entry name" value="GyrI-like"/>
</dbReference>
<dbReference type="EMBL" id="WRPP01000002">
    <property type="protein sequence ID" value="MVU78306.1"/>
    <property type="molecule type" value="Genomic_DNA"/>
</dbReference>
<dbReference type="InterPro" id="IPR010499">
    <property type="entry name" value="AraC_E-bd"/>
</dbReference>
<dbReference type="CDD" id="cd14797">
    <property type="entry name" value="DUF302"/>
    <property type="match status" value="1"/>
</dbReference>
<evidence type="ECO:0000313" key="3">
    <source>
        <dbReference type="Proteomes" id="UP000466794"/>
    </source>
</evidence>
<dbReference type="PANTHER" id="PTHR38342">
    <property type="entry name" value="SLR5037 PROTEIN"/>
    <property type="match status" value="1"/>
</dbReference>
<dbReference type="Pfam" id="PF03625">
    <property type="entry name" value="DUF302"/>
    <property type="match status" value="1"/>
</dbReference>
<dbReference type="Proteomes" id="UP000466794">
    <property type="component" value="Unassembled WGS sequence"/>
</dbReference>